<dbReference type="AlphaFoldDB" id="A0A5M9NXG4"/>
<organism evidence="2 3">
    <name type="scientific">Vibrio gigantis</name>
    <dbReference type="NCBI Taxonomy" id="296199"/>
    <lineage>
        <taxon>Bacteria</taxon>
        <taxon>Pseudomonadati</taxon>
        <taxon>Pseudomonadota</taxon>
        <taxon>Gammaproteobacteria</taxon>
        <taxon>Vibrionales</taxon>
        <taxon>Vibrionaceae</taxon>
        <taxon>Vibrio</taxon>
    </lineage>
</organism>
<reference evidence="2 3" key="1">
    <citation type="submission" date="2019-09" db="EMBL/GenBank/DDBJ databases">
        <title>Draft genome sequence of various Type strains from the CCUG.</title>
        <authorList>
            <person name="Pineiro-Iglesias B."/>
            <person name="Tunovic T."/>
            <person name="Unosson C."/>
            <person name="Inganas E."/>
            <person name="Ohlen M."/>
            <person name="Cardew S."/>
            <person name="Jensie-Markopoulos S."/>
            <person name="Salva-Serra F."/>
            <person name="Jaen-Luchoro D."/>
            <person name="Karlsson R."/>
            <person name="Svensson-Stadler L."/>
            <person name="Chun J."/>
            <person name="Moore E."/>
        </authorList>
    </citation>
    <scope>NUCLEOTIDE SEQUENCE [LARGE SCALE GENOMIC DNA]</scope>
    <source>
        <strain evidence="2 3">CCUG 56969T</strain>
    </source>
</reference>
<dbReference type="OrthoDB" id="7068196at2"/>
<comment type="caution">
    <text evidence="2">The sequence shown here is derived from an EMBL/GenBank/DDBJ whole genome shotgun (WGS) entry which is preliminary data.</text>
</comment>
<feature type="domain" description="Toprim" evidence="1">
    <location>
        <begin position="70"/>
        <end position="161"/>
    </location>
</feature>
<evidence type="ECO:0000259" key="1">
    <source>
        <dbReference type="PROSITE" id="PS50880"/>
    </source>
</evidence>
<evidence type="ECO:0000313" key="2">
    <source>
        <dbReference type="EMBL" id="KAA8675570.1"/>
    </source>
</evidence>
<dbReference type="Gene3D" id="3.40.1360.10">
    <property type="match status" value="1"/>
</dbReference>
<gene>
    <name evidence="2" type="ORF">F4W18_13160</name>
</gene>
<dbReference type="CDD" id="cd01029">
    <property type="entry name" value="TOPRIM_primases"/>
    <property type="match status" value="1"/>
</dbReference>
<accession>A0A5M9NXG4</accession>
<dbReference type="InterPro" id="IPR034154">
    <property type="entry name" value="TOPRIM_DnaG/twinkle"/>
</dbReference>
<proteinExistence type="predicted"/>
<dbReference type="PROSITE" id="PS50880">
    <property type="entry name" value="TOPRIM"/>
    <property type="match status" value="1"/>
</dbReference>
<name>A0A5M9NXG4_9VIBR</name>
<protein>
    <submittedName>
        <fullName evidence="2">Toprim domain-containing protein</fullName>
    </submittedName>
</protein>
<dbReference type="InterPro" id="IPR006171">
    <property type="entry name" value="TOPRIM_dom"/>
</dbReference>
<dbReference type="Pfam" id="PF13155">
    <property type="entry name" value="Toprim_2"/>
    <property type="match status" value="1"/>
</dbReference>
<dbReference type="RefSeq" id="WP_081230216.1">
    <property type="nucleotide sequence ID" value="NZ_MVJE01000026.1"/>
</dbReference>
<evidence type="ECO:0000313" key="3">
    <source>
        <dbReference type="Proteomes" id="UP000322521"/>
    </source>
</evidence>
<dbReference type="EMBL" id="VXJS01000007">
    <property type="protein sequence ID" value="KAA8675570.1"/>
    <property type="molecule type" value="Genomic_DNA"/>
</dbReference>
<sequence>MSTLRLLCFVFRLWSLTGRLVGYQQYRPFAPKHTAPDHRKQARYFTYVSKEHMATSLAAFGVEQLDLKQRVLFLAEGVFDVVPLHRLGVNALAVLGNNPKHLKEWLNTLPFHVVALCDGDEAGQTLARFAHQTVSLPSGKDPGDMSDEWFKSMLSDFGYRF</sequence>
<dbReference type="Proteomes" id="UP000322521">
    <property type="component" value="Unassembled WGS sequence"/>
</dbReference>
<keyword evidence="3" id="KW-1185">Reference proteome</keyword>
<dbReference type="SUPFAM" id="SSF56731">
    <property type="entry name" value="DNA primase core"/>
    <property type="match status" value="1"/>
</dbReference>